<dbReference type="Proteomes" id="UP001196408">
    <property type="component" value="Unassembled WGS sequence"/>
</dbReference>
<accession>A0AAW4MVP7</accession>
<organism evidence="1 3">
    <name type="scientific">Catenibacterium mitsuokai</name>
    <dbReference type="NCBI Taxonomy" id="100886"/>
    <lineage>
        <taxon>Bacteria</taxon>
        <taxon>Bacillati</taxon>
        <taxon>Bacillota</taxon>
        <taxon>Erysipelotrichia</taxon>
        <taxon>Erysipelotrichales</taxon>
        <taxon>Coprobacillaceae</taxon>
        <taxon>Catenibacterium</taxon>
    </lineage>
</organism>
<dbReference type="AlphaFoldDB" id="A0AAW4MVP7"/>
<dbReference type="EMBL" id="JAHOEF010000007">
    <property type="protein sequence ID" value="MBV3382032.1"/>
    <property type="molecule type" value="Genomic_DNA"/>
</dbReference>
<reference evidence="1 4" key="1">
    <citation type="submission" date="2021-06" db="EMBL/GenBank/DDBJ databases">
        <title>Collection of gut derived symbiotic bacterial strains cultured from healthy donors.</title>
        <authorList>
            <person name="Lin H."/>
            <person name="Littmann E."/>
            <person name="Pamer E.G."/>
        </authorList>
    </citation>
    <scope>NUCLEOTIDE SEQUENCE</scope>
    <source>
        <strain evidence="2 4">MSK.21.70</strain>
        <strain evidence="1">MSK.21.82</strain>
    </source>
</reference>
<proteinExistence type="predicted"/>
<evidence type="ECO:0000313" key="1">
    <source>
        <dbReference type="EMBL" id="MBV3382032.1"/>
    </source>
</evidence>
<dbReference type="RefSeq" id="WP_217747085.1">
    <property type="nucleotide sequence ID" value="NZ_JAHOEB010000007.1"/>
</dbReference>
<keyword evidence="4" id="KW-1185">Reference proteome</keyword>
<name>A0AAW4MVP7_9FIRM</name>
<gene>
    <name evidence="1" type="ORF">KSV97_02090</name>
    <name evidence="2" type="ORF">KSW06_02105</name>
</gene>
<dbReference type="Proteomes" id="UP001197492">
    <property type="component" value="Unassembled WGS sequence"/>
</dbReference>
<dbReference type="EMBL" id="JAHOEL010000007">
    <property type="protein sequence ID" value="MBV3392058.1"/>
    <property type="molecule type" value="Genomic_DNA"/>
</dbReference>
<protein>
    <submittedName>
        <fullName evidence="1">Uncharacterized protein</fullName>
    </submittedName>
</protein>
<evidence type="ECO:0000313" key="4">
    <source>
        <dbReference type="Proteomes" id="UP001197492"/>
    </source>
</evidence>
<evidence type="ECO:0000313" key="2">
    <source>
        <dbReference type="EMBL" id="MBV3392058.1"/>
    </source>
</evidence>
<comment type="caution">
    <text evidence="1">The sequence shown here is derived from an EMBL/GenBank/DDBJ whole genome shotgun (WGS) entry which is preliminary data.</text>
</comment>
<sequence>MANEEKELHKFVYNPKYREKVIARVHKERDKQYNKGVKRVKSERDKLVKSRSKEISRISNSRWEISCGGKLWVNRTEGKVRINYAEYLFSSIQGAQLNIINGSRIETTSNSKSKKHVSLGWAVAGGVVAGPVGAVVAGSTLGKTKTKGSSVSNQIPTCDHLGVFVTIDGFVQEVVFISSPVDQTSPAFSRAQRDAQNLIAQLSVLSRTPVPESFIRPEDESSVKVIDAQIDNMK</sequence>
<evidence type="ECO:0000313" key="3">
    <source>
        <dbReference type="Proteomes" id="UP001196408"/>
    </source>
</evidence>